<comment type="caution">
    <text evidence="2">The sequence shown here is derived from an EMBL/GenBank/DDBJ whole genome shotgun (WGS) entry which is preliminary data.</text>
</comment>
<feature type="compositionally biased region" description="Polar residues" evidence="1">
    <location>
        <begin position="112"/>
        <end position="122"/>
    </location>
</feature>
<reference evidence="2" key="1">
    <citation type="submission" date="2022-08" db="EMBL/GenBank/DDBJ databases">
        <title>Genomic Encyclopedia of Type Strains, Phase V (KMG-V): Genome sequencing to study the core and pangenomes of soil and plant-associated prokaryotes.</title>
        <authorList>
            <person name="Whitman W."/>
        </authorList>
    </citation>
    <scope>NUCLEOTIDE SEQUENCE</scope>
    <source>
        <strain evidence="2">SP3002</strain>
    </source>
</reference>
<proteinExistence type="predicted"/>
<organism evidence="2 3">
    <name type="scientific">Salinibacter ruber</name>
    <dbReference type="NCBI Taxonomy" id="146919"/>
    <lineage>
        <taxon>Bacteria</taxon>
        <taxon>Pseudomonadati</taxon>
        <taxon>Rhodothermota</taxon>
        <taxon>Rhodothermia</taxon>
        <taxon>Rhodothermales</taxon>
        <taxon>Salinibacteraceae</taxon>
        <taxon>Salinibacter</taxon>
    </lineage>
</organism>
<evidence type="ECO:0000256" key="1">
    <source>
        <dbReference type="SAM" id="MobiDB-lite"/>
    </source>
</evidence>
<name>A0AAW5P4Q5_9BACT</name>
<dbReference type="AlphaFoldDB" id="A0AAW5P4Q5"/>
<feature type="compositionally biased region" description="Basic and acidic residues" evidence="1">
    <location>
        <begin position="48"/>
        <end position="58"/>
    </location>
</feature>
<protein>
    <submittedName>
        <fullName evidence="2">Uncharacterized protein</fullName>
    </submittedName>
</protein>
<accession>A0AAW5P4Q5</accession>
<feature type="region of interest" description="Disordered" evidence="1">
    <location>
        <begin position="48"/>
        <end position="127"/>
    </location>
</feature>
<evidence type="ECO:0000313" key="2">
    <source>
        <dbReference type="EMBL" id="MCS4156668.1"/>
    </source>
</evidence>
<sequence>MAGRRRYPPPAVPAKLRLPCRLRPGCQMACGSYGLPCCRARQCAQAPPREKSSTHGPEDSTESAVCATGRRSGGRQSTSEAPARCVRPQAMRCARRTGPPRPVDPGKRTSKGGMQSMHSQRSGPACWVPKSAGRNPLSILPARTISTQTELKSARLIQIMMGVFVQEVWTDWSPPWTFTGVQCLNDQSLPEPTEGTCQLQNFVCGTETK</sequence>
<dbReference type="Proteomes" id="UP001155110">
    <property type="component" value="Unassembled WGS sequence"/>
</dbReference>
<gene>
    <name evidence="2" type="ORF">GGP99_000605</name>
</gene>
<dbReference type="EMBL" id="JANTZM010000002">
    <property type="protein sequence ID" value="MCS4156668.1"/>
    <property type="molecule type" value="Genomic_DNA"/>
</dbReference>
<evidence type="ECO:0000313" key="3">
    <source>
        <dbReference type="Proteomes" id="UP001155110"/>
    </source>
</evidence>